<proteinExistence type="predicted"/>
<organism evidence="1">
    <name type="scientific">gut metagenome</name>
    <dbReference type="NCBI Taxonomy" id="749906"/>
    <lineage>
        <taxon>unclassified sequences</taxon>
        <taxon>metagenomes</taxon>
        <taxon>organismal metagenomes</taxon>
    </lineage>
</organism>
<dbReference type="EMBL" id="AMCI01005761">
    <property type="protein sequence ID" value="EJW95514.1"/>
    <property type="molecule type" value="Genomic_DNA"/>
</dbReference>
<accession>J9G7T1</accession>
<evidence type="ECO:0000313" key="1">
    <source>
        <dbReference type="EMBL" id="EJW95514.1"/>
    </source>
</evidence>
<dbReference type="AlphaFoldDB" id="J9G7T1"/>
<protein>
    <submittedName>
        <fullName evidence="1">Uncharacterized protein</fullName>
    </submittedName>
</protein>
<reference evidence="1" key="1">
    <citation type="journal article" date="2012" name="PLoS ONE">
        <title>Gene sets for utilization of primary and secondary nutrition supplies in the distal gut of endangered iberian lynx.</title>
        <authorList>
            <person name="Alcaide M."/>
            <person name="Messina E."/>
            <person name="Richter M."/>
            <person name="Bargiela R."/>
            <person name="Peplies J."/>
            <person name="Huws S.A."/>
            <person name="Newbold C.J."/>
            <person name="Golyshin P.N."/>
            <person name="Simon M.A."/>
            <person name="Lopez G."/>
            <person name="Yakimov M.M."/>
            <person name="Ferrer M."/>
        </authorList>
    </citation>
    <scope>NUCLEOTIDE SEQUENCE</scope>
</reference>
<gene>
    <name evidence="1" type="ORF">EVA_16378</name>
</gene>
<name>J9G7T1_9ZZZZ</name>
<sequence length="163" mass="17718">MTAELLGAVDLTKLAAQSMDQLTVSEQILIDQLVQLQQMQDSLLKAKNASASYNALQAFSQTPYLPCYELTAGTKVGQWNAQGVEAYNQAYRQAAALLKNKGAAVQDYAEALKHWQEAVASLTVVQPEAGKFYTVRKADVKGNLFLYADADNVLQLSAEVDAT</sequence>
<comment type="caution">
    <text evidence="1">The sequence shown here is derived from an EMBL/GenBank/DDBJ whole genome shotgun (WGS) entry which is preliminary data.</text>
</comment>